<name>A0A8B8AT90_CRAVI</name>
<organism evidence="1 2">
    <name type="scientific">Crassostrea virginica</name>
    <name type="common">Eastern oyster</name>
    <dbReference type="NCBI Taxonomy" id="6565"/>
    <lineage>
        <taxon>Eukaryota</taxon>
        <taxon>Metazoa</taxon>
        <taxon>Spiralia</taxon>
        <taxon>Lophotrochozoa</taxon>
        <taxon>Mollusca</taxon>
        <taxon>Bivalvia</taxon>
        <taxon>Autobranchia</taxon>
        <taxon>Pteriomorphia</taxon>
        <taxon>Ostreida</taxon>
        <taxon>Ostreoidea</taxon>
        <taxon>Ostreidae</taxon>
        <taxon>Crassostrea</taxon>
    </lineage>
</organism>
<dbReference type="KEGG" id="cvn:111104030"/>
<dbReference type="Proteomes" id="UP000694844">
    <property type="component" value="Chromosome 7"/>
</dbReference>
<dbReference type="AlphaFoldDB" id="A0A8B8AT90"/>
<protein>
    <submittedName>
        <fullName evidence="2">Uncharacterized protein LOC111104030 isoform X1</fullName>
    </submittedName>
    <submittedName>
        <fullName evidence="3">Uncharacterized protein LOC111106203 isoform X1</fullName>
    </submittedName>
</protein>
<evidence type="ECO:0000313" key="3">
    <source>
        <dbReference type="RefSeq" id="XP_022296479.1"/>
    </source>
</evidence>
<dbReference type="Proteomes" id="UP000694844">
    <property type="component" value="Chromosome 8"/>
</dbReference>
<proteinExistence type="predicted"/>
<evidence type="ECO:0000313" key="2">
    <source>
        <dbReference type="RefSeq" id="XP_022293439.1"/>
    </source>
</evidence>
<sequence length="290" mass="34000">MHNFLIVYTVFSYTSGSRKHGRENYVISDKCFQTTVNRELSNMTSRLPLLDSQDTVEDESACRELSQDLFGGASGDNACRHVLVPEKFMTDILQELRSLKKMVQQLGEASANDASTLKKEFKVEEQVFHKTYYQYLKGSFCVCPWVNTESADFKREVRRLIGDNCPQKFKVMASFATSKFTQLRNQFRRMLFHSTLDIQGLSLEGLCNFLYKTFTPPGESSIDKRKQRMTVIFRAFLSSKKFQECDKFWIEFKDFYDSVQADQRPNIIELLAEKEEKRIRRYREEQDKET</sequence>
<evidence type="ECO:0000313" key="1">
    <source>
        <dbReference type="Proteomes" id="UP000694844"/>
    </source>
</evidence>
<gene>
    <name evidence="2" type="primary">LOC111104030</name>
    <name evidence="3" type="synonym">LOC111106203</name>
</gene>
<keyword evidence="1" id="KW-1185">Reference proteome</keyword>
<dbReference type="OrthoDB" id="6153257at2759"/>
<dbReference type="KEGG" id="cvn:111106203"/>
<dbReference type="GeneID" id="111104030"/>
<dbReference type="RefSeq" id="XP_022296479.1">
    <property type="nucleotide sequence ID" value="XM_022440771.1"/>
</dbReference>
<reference evidence="2 3" key="1">
    <citation type="submission" date="2025-04" db="UniProtKB">
        <authorList>
            <consortium name="RefSeq"/>
        </authorList>
    </citation>
    <scope>IDENTIFICATION</scope>
    <source>
        <tissue evidence="2 3">Whole sample</tissue>
    </source>
</reference>
<dbReference type="RefSeq" id="XP_022293439.1">
    <property type="nucleotide sequence ID" value="XM_022437731.1"/>
</dbReference>
<accession>A0A8B8AT90</accession>